<keyword evidence="1" id="KW-0472">Membrane</keyword>
<accession>A0A9P8LJ04</accession>
<dbReference type="AlphaFoldDB" id="A0A9P8LJ04"/>
<sequence>MGPKLMPFVCMITALSVSLLCIFAGSKRGFLENVEIITLNTSQFGRFSPIIHTRSSSTTKNILSAGGIVRGARNFIASVVSNIDSVASDAGSSLADNSADPEEFRDRLGIHDFYSAYIMNYCEGNYQDGRKDTISCSKPTTMYSFDPAQILQLELDKKGFTLSDLGWPASIEGQFDGLRTASKILFLLYIVSIVGTGLSILMNLAGFQAYFQMSLVDLPPFASVVDG</sequence>
<dbReference type="GO" id="GO:0005886">
    <property type="term" value="C:plasma membrane"/>
    <property type="evidence" value="ECO:0007669"/>
    <property type="project" value="InterPro"/>
</dbReference>
<keyword evidence="1" id="KW-0812">Transmembrane</keyword>
<dbReference type="EMBL" id="JAGHQM010000009">
    <property type="protein sequence ID" value="KAH0566422.1"/>
    <property type="molecule type" value="Genomic_DNA"/>
</dbReference>
<dbReference type="Pfam" id="PF06687">
    <property type="entry name" value="SUR7"/>
    <property type="match status" value="1"/>
</dbReference>
<dbReference type="GO" id="GO:0031505">
    <property type="term" value="P:fungal-type cell wall organization"/>
    <property type="evidence" value="ECO:0007669"/>
    <property type="project" value="TreeGrafter"/>
</dbReference>
<organism evidence="2 3">
    <name type="scientific">Trichoglossum hirsutum</name>
    <dbReference type="NCBI Taxonomy" id="265104"/>
    <lineage>
        <taxon>Eukaryota</taxon>
        <taxon>Fungi</taxon>
        <taxon>Dikarya</taxon>
        <taxon>Ascomycota</taxon>
        <taxon>Pezizomycotina</taxon>
        <taxon>Geoglossomycetes</taxon>
        <taxon>Geoglossales</taxon>
        <taxon>Geoglossaceae</taxon>
        <taxon>Trichoglossum</taxon>
    </lineage>
</organism>
<evidence type="ECO:0000313" key="2">
    <source>
        <dbReference type="EMBL" id="KAH0566422.1"/>
    </source>
</evidence>
<dbReference type="Proteomes" id="UP000750711">
    <property type="component" value="Unassembled WGS sequence"/>
</dbReference>
<feature type="transmembrane region" description="Helical" evidence="1">
    <location>
        <begin position="184"/>
        <end position="211"/>
    </location>
</feature>
<comment type="caution">
    <text evidence="2">The sequence shown here is derived from an EMBL/GenBank/DDBJ whole genome shotgun (WGS) entry which is preliminary data.</text>
</comment>
<reference evidence="2" key="1">
    <citation type="submission" date="2021-03" db="EMBL/GenBank/DDBJ databases">
        <title>Comparative genomics and phylogenomic investigation of the class Geoglossomycetes provide insights into ecological specialization and systematics.</title>
        <authorList>
            <person name="Melie T."/>
            <person name="Pirro S."/>
            <person name="Miller A.N."/>
            <person name="Quandt A."/>
        </authorList>
    </citation>
    <scope>NUCLEOTIDE SEQUENCE</scope>
    <source>
        <strain evidence="2">CAQ_001_2017</strain>
    </source>
</reference>
<protein>
    <submittedName>
        <fullName evidence="2">Uncharacterized protein</fullName>
    </submittedName>
</protein>
<dbReference type="GO" id="GO:0051285">
    <property type="term" value="C:cell cortex of cell tip"/>
    <property type="evidence" value="ECO:0007669"/>
    <property type="project" value="TreeGrafter"/>
</dbReference>
<dbReference type="PANTHER" id="PTHR28019:SF7">
    <property type="entry name" value="SUR7 PROTEIN"/>
    <property type="match status" value="1"/>
</dbReference>
<name>A0A9P8LJ04_9PEZI</name>
<dbReference type="PANTHER" id="PTHR28019">
    <property type="entry name" value="CELL MEMBRANE PROTEIN YLR413W-RELATED"/>
    <property type="match status" value="1"/>
</dbReference>
<evidence type="ECO:0000313" key="3">
    <source>
        <dbReference type="Proteomes" id="UP000750711"/>
    </source>
</evidence>
<gene>
    <name evidence="2" type="ORF">GP486_000170</name>
</gene>
<dbReference type="InterPro" id="IPR052413">
    <property type="entry name" value="SUR7_domain"/>
</dbReference>
<keyword evidence="3" id="KW-1185">Reference proteome</keyword>
<feature type="transmembrane region" description="Helical" evidence="1">
    <location>
        <begin position="6"/>
        <end position="25"/>
    </location>
</feature>
<keyword evidence="1" id="KW-1133">Transmembrane helix</keyword>
<proteinExistence type="predicted"/>
<evidence type="ECO:0000256" key="1">
    <source>
        <dbReference type="SAM" id="Phobius"/>
    </source>
</evidence>
<dbReference type="InterPro" id="IPR009571">
    <property type="entry name" value="SUR7/Rim9-like_fungi"/>
</dbReference>